<dbReference type="NCBIfam" id="TIGR00713">
    <property type="entry name" value="hemL"/>
    <property type="match status" value="1"/>
</dbReference>
<accession>A0A316FR14</accession>
<evidence type="ECO:0000313" key="9">
    <source>
        <dbReference type="EMBL" id="PWK41634.1"/>
    </source>
</evidence>
<dbReference type="FunFam" id="3.40.640.10:FF:000021">
    <property type="entry name" value="Glutamate-1-semialdehyde 2,1-aminomutase"/>
    <property type="match status" value="1"/>
</dbReference>
<dbReference type="PANTHER" id="PTHR43713:SF3">
    <property type="entry name" value="GLUTAMATE-1-SEMIALDEHYDE 2,1-AMINOMUTASE 1, CHLOROPLASTIC-RELATED"/>
    <property type="match status" value="1"/>
</dbReference>
<dbReference type="PANTHER" id="PTHR43713">
    <property type="entry name" value="GLUTAMATE-1-SEMIALDEHYDE 2,1-AMINOMUTASE"/>
    <property type="match status" value="1"/>
</dbReference>
<keyword evidence="5 8" id="KW-0663">Pyridoxal phosphate</keyword>
<feature type="modified residue" description="N6-(pyridoxal phosphate)lysine" evidence="8">
    <location>
        <position position="283"/>
    </location>
</feature>
<dbReference type="InterPro" id="IPR005814">
    <property type="entry name" value="Aminotrans_3"/>
</dbReference>
<dbReference type="InterPro" id="IPR015424">
    <property type="entry name" value="PyrdxlP-dep_Trfase"/>
</dbReference>
<keyword evidence="8" id="KW-0963">Cytoplasm</keyword>
<protein>
    <recommendedName>
        <fullName evidence="8">Glutamate-1-semialdehyde 2,1-aminomutase</fullName>
        <shortName evidence="8">GSA</shortName>
        <ecNumber evidence="8">5.4.3.8</ecNumber>
    </recommendedName>
    <alternativeName>
        <fullName evidence="8">Glutamate-1-semialdehyde aminotransferase</fullName>
        <shortName evidence="8">GSA-AT</shortName>
    </alternativeName>
</protein>
<dbReference type="PROSITE" id="PS00600">
    <property type="entry name" value="AA_TRANSFER_CLASS_3"/>
    <property type="match status" value="1"/>
</dbReference>
<comment type="similarity">
    <text evidence="4 8">Belongs to the class-III pyridoxal-phosphate-dependent aminotransferase family. HemL subfamily.</text>
</comment>
<reference evidence="9 10" key="1">
    <citation type="submission" date="2018-05" db="EMBL/GenBank/DDBJ databases">
        <title>Genomic Encyclopedia of Archaeal and Bacterial Type Strains, Phase II (KMG-II): from individual species to whole genera.</title>
        <authorList>
            <person name="Goeker M."/>
        </authorList>
    </citation>
    <scope>NUCLEOTIDE SEQUENCE [LARGE SCALE GENOMIC DNA]</scope>
    <source>
        <strain evidence="9 10">DSM 45184</strain>
    </source>
</reference>
<evidence type="ECO:0000256" key="8">
    <source>
        <dbReference type="HAMAP-Rule" id="MF_00375"/>
    </source>
</evidence>
<dbReference type="CDD" id="cd00610">
    <property type="entry name" value="OAT_like"/>
    <property type="match status" value="1"/>
</dbReference>
<comment type="subunit">
    <text evidence="8">Homodimer.</text>
</comment>
<dbReference type="InterPro" id="IPR004639">
    <property type="entry name" value="4pyrrol_synth_GluAld_NH2Trfase"/>
</dbReference>
<dbReference type="NCBIfam" id="NF000818">
    <property type="entry name" value="PRK00062.1"/>
    <property type="match status" value="1"/>
</dbReference>
<evidence type="ECO:0000256" key="4">
    <source>
        <dbReference type="ARBA" id="ARBA00008981"/>
    </source>
</evidence>
<keyword evidence="6 8" id="KW-0413">Isomerase</keyword>
<dbReference type="UniPathway" id="UPA00251">
    <property type="reaction ID" value="UER00317"/>
</dbReference>
<dbReference type="GO" id="GO:0006782">
    <property type="term" value="P:protoporphyrinogen IX biosynthetic process"/>
    <property type="evidence" value="ECO:0007669"/>
    <property type="project" value="UniProtKB-UniRule"/>
</dbReference>
<keyword evidence="7 8" id="KW-0627">Porphyrin biosynthesis</keyword>
<dbReference type="Gene3D" id="3.90.1150.10">
    <property type="entry name" value="Aspartate Aminotransferase, domain 1"/>
    <property type="match status" value="1"/>
</dbReference>
<evidence type="ECO:0000256" key="6">
    <source>
        <dbReference type="ARBA" id="ARBA00023235"/>
    </source>
</evidence>
<dbReference type="InterPro" id="IPR049704">
    <property type="entry name" value="Aminotrans_3_PPA_site"/>
</dbReference>
<evidence type="ECO:0000256" key="5">
    <source>
        <dbReference type="ARBA" id="ARBA00022898"/>
    </source>
</evidence>
<dbReference type="InterPro" id="IPR015421">
    <property type="entry name" value="PyrdxlP-dep_Trfase_major"/>
</dbReference>
<comment type="catalytic activity">
    <reaction evidence="1 8">
        <text>(S)-4-amino-5-oxopentanoate = 5-aminolevulinate</text>
        <dbReference type="Rhea" id="RHEA:14265"/>
        <dbReference type="ChEBI" id="CHEBI:57501"/>
        <dbReference type="ChEBI" id="CHEBI:356416"/>
        <dbReference type="EC" id="5.4.3.8"/>
    </reaction>
</comment>
<organism evidence="9 10">
    <name type="scientific">Actinoplanes xinjiangensis</name>
    <dbReference type="NCBI Taxonomy" id="512350"/>
    <lineage>
        <taxon>Bacteria</taxon>
        <taxon>Bacillati</taxon>
        <taxon>Actinomycetota</taxon>
        <taxon>Actinomycetes</taxon>
        <taxon>Micromonosporales</taxon>
        <taxon>Micromonosporaceae</taxon>
        <taxon>Actinoplanes</taxon>
    </lineage>
</organism>
<dbReference type="GO" id="GO:0008483">
    <property type="term" value="F:transaminase activity"/>
    <property type="evidence" value="ECO:0007669"/>
    <property type="project" value="InterPro"/>
</dbReference>
<keyword evidence="10" id="KW-1185">Reference proteome</keyword>
<comment type="subcellular location">
    <subcellularLocation>
        <location evidence="8">Cytoplasm</location>
    </subcellularLocation>
</comment>
<dbReference type="SUPFAM" id="SSF53383">
    <property type="entry name" value="PLP-dependent transferases"/>
    <property type="match status" value="1"/>
</dbReference>
<dbReference type="GO" id="GO:0042286">
    <property type="term" value="F:glutamate-1-semialdehyde 2,1-aminomutase activity"/>
    <property type="evidence" value="ECO:0007669"/>
    <property type="project" value="UniProtKB-UniRule"/>
</dbReference>
<name>A0A316FR14_9ACTN</name>
<dbReference type="AlphaFoldDB" id="A0A316FR14"/>
<evidence type="ECO:0000256" key="7">
    <source>
        <dbReference type="ARBA" id="ARBA00023244"/>
    </source>
</evidence>
<dbReference type="Gene3D" id="3.40.640.10">
    <property type="entry name" value="Type I PLP-dependent aspartate aminotransferase-like (Major domain)"/>
    <property type="match status" value="1"/>
</dbReference>
<comment type="pathway">
    <text evidence="3">Porphyrin-containing compound metabolism; protoporphyrin-IX biosynthesis; 5-aminolevulinate from L-glutamyl-tRNA(Glu): step 2/2.</text>
</comment>
<dbReference type="HAMAP" id="MF_00375">
    <property type="entry name" value="HemL_aminotrans_3"/>
    <property type="match status" value="1"/>
</dbReference>
<dbReference type="EC" id="5.4.3.8" evidence="8"/>
<dbReference type="InterPro" id="IPR015422">
    <property type="entry name" value="PyrdxlP-dep_Trfase_small"/>
</dbReference>
<evidence type="ECO:0000256" key="1">
    <source>
        <dbReference type="ARBA" id="ARBA00001579"/>
    </source>
</evidence>
<proteinExistence type="inferred from homology"/>
<dbReference type="OrthoDB" id="9801052at2"/>
<dbReference type="GO" id="GO:0005737">
    <property type="term" value="C:cytoplasm"/>
    <property type="evidence" value="ECO:0007669"/>
    <property type="project" value="UniProtKB-SubCell"/>
</dbReference>
<dbReference type="EMBL" id="QGGR01000016">
    <property type="protein sequence ID" value="PWK41634.1"/>
    <property type="molecule type" value="Genomic_DNA"/>
</dbReference>
<comment type="cofactor">
    <cofactor evidence="2 8">
        <name>pyridoxal 5'-phosphate</name>
        <dbReference type="ChEBI" id="CHEBI:597326"/>
    </cofactor>
</comment>
<dbReference type="Proteomes" id="UP000245697">
    <property type="component" value="Unassembled WGS sequence"/>
</dbReference>
<dbReference type="RefSeq" id="WP_109599001.1">
    <property type="nucleotide sequence ID" value="NZ_BONA01000066.1"/>
</dbReference>
<evidence type="ECO:0000313" key="10">
    <source>
        <dbReference type="Proteomes" id="UP000245697"/>
    </source>
</evidence>
<dbReference type="GO" id="GO:0030170">
    <property type="term" value="F:pyridoxal phosphate binding"/>
    <property type="evidence" value="ECO:0007669"/>
    <property type="project" value="InterPro"/>
</dbReference>
<gene>
    <name evidence="8" type="primary">hemL</name>
    <name evidence="9" type="ORF">BC793_116107</name>
</gene>
<dbReference type="Pfam" id="PF00202">
    <property type="entry name" value="Aminotran_3"/>
    <property type="match status" value="1"/>
</dbReference>
<sequence length="447" mass="45979">MGTAVTTTYPTGGLPYPEDAPVSQALFDRAQAIVPGGVNSPVRAFRAVGGTPRFMASGSGPWLTDADGRRYVDLVCSWGPLIHGHAHPEIIEAVQRAAALGTSFGTPTAGEVDLAEEIVRRTSIDEVRLVNSGTEATMTAIRLARGWTGRSKVVKFAGCYHGHVDALLVAAGSGVATLGLPDSPGVTGAAAGETIVLPYNDIAAVEAAFAAEGGEIAAVITEAAPGNMGVITPRDGFNEQLAEIAHRHGALLILDEVMTGFRVSAGGWAGLHPVDADLFTFGKVMGGGLPAAAFGGRRDIMSRLAPAGPVYQAGTLSGNPLACAAGLASLRLADEATYKRLDELSGTIGSLCADALAAAGVPHRLQYAGNMFSIFFTEDEVVDYDSAKTQDAAAFKAYFHTMLANGVYLPPSAFESWFVSTAIDDAALEHIAAAAPLAARAAAGAQS</sequence>
<evidence type="ECO:0000256" key="3">
    <source>
        <dbReference type="ARBA" id="ARBA00004819"/>
    </source>
</evidence>
<comment type="caution">
    <text evidence="9">The sequence shown here is derived from an EMBL/GenBank/DDBJ whole genome shotgun (WGS) entry which is preliminary data.</text>
</comment>
<evidence type="ECO:0000256" key="2">
    <source>
        <dbReference type="ARBA" id="ARBA00001933"/>
    </source>
</evidence>